<gene>
    <name evidence="2" type="ORF">GCM10017083_35830</name>
</gene>
<dbReference type="EMBL" id="BMZS01000008">
    <property type="protein sequence ID" value="GHD56108.1"/>
    <property type="molecule type" value="Genomic_DNA"/>
</dbReference>
<accession>A0A918XV31</accession>
<dbReference type="AlphaFoldDB" id="A0A918XV31"/>
<evidence type="ECO:0000256" key="1">
    <source>
        <dbReference type="SAM" id="SignalP"/>
    </source>
</evidence>
<keyword evidence="3" id="KW-1185">Reference proteome</keyword>
<proteinExistence type="predicted"/>
<feature type="chain" id="PRO_5037456356" evidence="1">
    <location>
        <begin position="25"/>
        <end position="139"/>
    </location>
</feature>
<sequence>MFRIATLFALATLLAVGWAGAAAAEIPSGAPIARVAAYADRNAESSGLPPVTYEEIVGQPRASAGYSMTAIALGAVAGVVAANTVLPMLGYSAVSAALAGAPVTGATLEAALATSRLVAVGAAVTGGVIGQWVYSGWGR</sequence>
<comment type="caution">
    <text evidence="2">The sequence shown here is derived from an EMBL/GenBank/DDBJ whole genome shotgun (WGS) entry which is preliminary data.</text>
</comment>
<organism evidence="2 3">
    <name type="scientific">Thalassobaculum fulvum</name>
    <dbReference type="NCBI Taxonomy" id="1633335"/>
    <lineage>
        <taxon>Bacteria</taxon>
        <taxon>Pseudomonadati</taxon>
        <taxon>Pseudomonadota</taxon>
        <taxon>Alphaproteobacteria</taxon>
        <taxon>Rhodospirillales</taxon>
        <taxon>Thalassobaculaceae</taxon>
        <taxon>Thalassobaculum</taxon>
    </lineage>
</organism>
<evidence type="ECO:0000313" key="3">
    <source>
        <dbReference type="Proteomes" id="UP000630353"/>
    </source>
</evidence>
<dbReference type="RefSeq" id="WP_189992129.1">
    <property type="nucleotide sequence ID" value="NZ_BMZS01000008.1"/>
</dbReference>
<dbReference type="Proteomes" id="UP000630353">
    <property type="component" value="Unassembled WGS sequence"/>
</dbReference>
<feature type="signal peptide" evidence="1">
    <location>
        <begin position="1"/>
        <end position="24"/>
    </location>
</feature>
<keyword evidence="1" id="KW-0732">Signal</keyword>
<reference evidence="2" key="2">
    <citation type="submission" date="2020-09" db="EMBL/GenBank/DDBJ databases">
        <authorList>
            <person name="Sun Q."/>
            <person name="Kim S."/>
        </authorList>
    </citation>
    <scope>NUCLEOTIDE SEQUENCE</scope>
    <source>
        <strain evidence="2">KCTC 42651</strain>
    </source>
</reference>
<protein>
    <submittedName>
        <fullName evidence="2">Uncharacterized protein</fullName>
    </submittedName>
</protein>
<name>A0A918XV31_9PROT</name>
<evidence type="ECO:0000313" key="2">
    <source>
        <dbReference type="EMBL" id="GHD56108.1"/>
    </source>
</evidence>
<reference evidence="2" key="1">
    <citation type="journal article" date="2014" name="Int. J. Syst. Evol. Microbiol.">
        <title>Complete genome sequence of Corynebacterium casei LMG S-19264T (=DSM 44701T), isolated from a smear-ripened cheese.</title>
        <authorList>
            <consortium name="US DOE Joint Genome Institute (JGI-PGF)"/>
            <person name="Walter F."/>
            <person name="Albersmeier A."/>
            <person name="Kalinowski J."/>
            <person name="Ruckert C."/>
        </authorList>
    </citation>
    <scope>NUCLEOTIDE SEQUENCE</scope>
    <source>
        <strain evidence="2">KCTC 42651</strain>
    </source>
</reference>